<reference evidence="14" key="1">
    <citation type="journal article" date="2020" name="mSystems">
        <title>Genome- and Community-Level Interaction Insights into Carbon Utilization and Element Cycling Functions of Hydrothermarchaeota in Hydrothermal Sediment.</title>
        <authorList>
            <person name="Zhou Z."/>
            <person name="Liu Y."/>
            <person name="Xu W."/>
            <person name="Pan J."/>
            <person name="Luo Z.H."/>
            <person name="Li M."/>
        </authorList>
    </citation>
    <scope>NUCLEOTIDE SEQUENCE [LARGE SCALE GENOMIC DNA]</scope>
    <source>
        <strain evidence="14">SpSt-780</strain>
    </source>
</reference>
<keyword evidence="9 12" id="KW-1133">Transmembrane helix</keyword>
<proteinExistence type="inferred from homology"/>
<dbReference type="GO" id="GO:0008270">
    <property type="term" value="F:zinc ion binding"/>
    <property type="evidence" value="ECO:0007669"/>
    <property type="project" value="UniProtKB-UniRule"/>
</dbReference>
<keyword evidence="5 12" id="KW-0812">Transmembrane</keyword>
<evidence type="ECO:0000256" key="8">
    <source>
        <dbReference type="ARBA" id="ARBA00022833"/>
    </source>
</evidence>
<feature type="binding site" evidence="12">
    <location>
        <position position="134"/>
    </location>
    <ligand>
        <name>Zn(2+)</name>
        <dbReference type="ChEBI" id="CHEBI:29105"/>
        <note>catalytic</note>
    </ligand>
</feature>
<organism evidence="14">
    <name type="scientific">candidate division WOR-3 bacterium</name>
    <dbReference type="NCBI Taxonomy" id="2052148"/>
    <lineage>
        <taxon>Bacteria</taxon>
        <taxon>Bacteria division WOR-3</taxon>
    </lineage>
</organism>
<feature type="active site" evidence="12">
    <location>
        <position position="131"/>
    </location>
</feature>
<evidence type="ECO:0000256" key="2">
    <source>
        <dbReference type="ARBA" id="ARBA00009779"/>
    </source>
</evidence>
<dbReference type="EC" id="3.4.24.-" evidence="12"/>
<dbReference type="InterPro" id="IPR022919">
    <property type="entry name" value="Pept_M48_protease_HtpX"/>
</dbReference>
<dbReference type="CDD" id="cd07336">
    <property type="entry name" value="M48B_HtpX_like"/>
    <property type="match status" value="1"/>
</dbReference>
<comment type="similarity">
    <text evidence="2 12">Belongs to the peptidase M48B family.</text>
</comment>
<accession>A0A7C4UEV3</accession>
<dbReference type="HAMAP" id="MF_00188">
    <property type="entry name" value="Pept_M48_protease_HtpX"/>
    <property type="match status" value="1"/>
</dbReference>
<evidence type="ECO:0000259" key="13">
    <source>
        <dbReference type="Pfam" id="PF01435"/>
    </source>
</evidence>
<keyword evidence="11 12" id="KW-0472">Membrane</keyword>
<evidence type="ECO:0000256" key="6">
    <source>
        <dbReference type="ARBA" id="ARBA00022723"/>
    </source>
</evidence>
<evidence type="ECO:0000256" key="3">
    <source>
        <dbReference type="ARBA" id="ARBA00022475"/>
    </source>
</evidence>
<keyword evidence="6 12" id="KW-0479">Metal-binding</keyword>
<evidence type="ECO:0000313" key="14">
    <source>
        <dbReference type="EMBL" id="HGW91010.1"/>
    </source>
</evidence>
<dbReference type="Pfam" id="PF01435">
    <property type="entry name" value="Peptidase_M48"/>
    <property type="match status" value="1"/>
</dbReference>
<gene>
    <name evidence="12" type="primary">htpX</name>
    <name evidence="14" type="ORF">ENV67_00510</name>
</gene>
<dbReference type="PANTHER" id="PTHR43221:SF1">
    <property type="entry name" value="PROTEASE HTPX"/>
    <property type="match status" value="1"/>
</dbReference>
<comment type="subcellular location">
    <subcellularLocation>
        <location evidence="1 12">Cell membrane</location>
        <topology evidence="1 12">Multi-pass membrane protein</topology>
    </subcellularLocation>
</comment>
<dbReference type="InterPro" id="IPR001915">
    <property type="entry name" value="Peptidase_M48"/>
</dbReference>
<dbReference type="PANTHER" id="PTHR43221">
    <property type="entry name" value="PROTEASE HTPX"/>
    <property type="match status" value="1"/>
</dbReference>
<name>A0A7C4UEV3_UNCW3</name>
<feature type="transmembrane region" description="Helical" evidence="12">
    <location>
        <begin position="145"/>
        <end position="165"/>
    </location>
</feature>
<sequence>MINSLKTFFFLLILSVLLVFLGSLFGKEWAIIALIFVGIMNFIAYFFSDKIVLAMFGAKPVSETENPELHSIVEELSQKAGIPKPKVYIIPSPTPNAFATGRNPRNAAVAVTDGILRILDYNELKGVLGHEITHIMNRDTLIQTVAATIAGAITYIARFGLYGFAGRDRRERNSNPLGLLLLILLPIAATLIQLAISRAREYLADDGGARLSGNPRYLAYALEKLAYGNKRIPFTNINPSTSHMFIVNPFSGSSILALFSTHPPIEKRIERLMNM</sequence>
<evidence type="ECO:0000256" key="5">
    <source>
        <dbReference type="ARBA" id="ARBA00022692"/>
    </source>
</evidence>
<protein>
    <recommendedName>
        <fullName evidence="12">Protease HtpX homolog</fullName>
        <ecNumber evidence="12">3.4.24.-</ecNumber>
    </recommendedName>
</protein>
<feature type="binding site" evidence="12">
    <location>
        <position position="130"/>
    </location>
    <ligand>
        <name>Zn(2+)</name>
        <dbReference type="ChEBI" id="CHEBI:29105"/>
        <note>catalytic</note>
    </ligand>
</feature>
<feature type="binding site" evidence="12">
    <location>
        <position position="201"/>
    </location>
    <ligand>
        <name>Zn(2+)</name>
        <dbReference type="ChEBI" id="CHEBI:29105"/>
        <note>catalytic</note>
    </ligand>
</feature>
<feature type="transmembrane region" description="Helical" evidence="12">
    <location>
        <begin position="7"/>
        <end position="25"/>
    </location>
</feature>
<evidence type="ECO:0000256" key="7">
    <source>
        <dbReference type="ARBA" id="ARBA00022801"/>
    </source>
</evidence>
<dbReference type="GO" id="GO:0005886">
    <property type="term" value="C:plasma membrane"/>
    <property type="evidence" value="ECO:0007669"/>
    <property type="project" value="UniProtKB-SubCell"/>
</dbReference>
<dbReference type="GO" id="GO:0006508">
    <property type="term" value="P:proteolysis"/>
    <property type="evidence" value="ECO:0007669"/>
    <property type="project" value="UniProtKB-KW"/>
</dbReference>
<evidence type="ECO:0000256" key="11">
    <source>
        <dbReference type="ARBA" id="ARBA00023136"/>
    </source>
</evidence>
<keyword evidence="10 12" id="KW-0482">Metalloprotease</keyword>
<evidence type="ECO:0000256" key="12">
    <source>
        <dbReference type="HAMAP-Rule" id="MF_00188"/>
    </source>
</evidence>
<dbReference type="AlphaFoldDB" id="A0A7C4UEV3"/>
<evidence type="ECO:0000256" key="4">
    <source>
        <dbReference type="ARBA" id="ARBA00022670"/>
    </source>
</evidence>
<dbReference type="Gene3D" id="3.30.2010.10">
    <property type="entry name" value="Metalloproteases ('zincins'), catalytic domain"/>
    <property type="match status" value="1"/>
</dbReference>
<feature type="transmembrane region" description="Helical" evidence="12">
    <location>
        <begin position="177"/>
        <end position="196"/>
    </location>
</feature>
<keyword evidence="3 12" id="KW-1003">Cell membrane</keyword>
<keyword evidence="4 12" id="KW-0645">Protease</keyword>
<evidence type="ECO:0000256" key="9">
    <source>
        <dbReference type="ARBA" id="ARBA00022989"/>
    </source>
</evidence>
<feature type="domain" description="Peptidase M48" evidence="13">
    <location>
        <begin position="64"/>
        <end position="273"/>
    </location>
</feature>
<dbReference type="GO" id="GO:0004222">
    <property type="term" value="F:metalloendopeptidase activity"/>
    <property type="evidence" value="ECO:0007669"/>
    <property type="project" value="UniProtKB-UniRule"/>
</dbReference>
<keyword evidence="8 12" id="KW-0862">Zinc</keyword>
<feature type="transmembrane region" description="Helical" evidence="12">
    <location>
        <begin position="31"/>
        <end position="48"/>
    </location>
</feature>
<dbReference type="InterPro" id="IPR050083">
    <property type="entry name" value="HtpX_protease"/>
</dbReference>
<keyword evidence="7 12" id="KW-0378">Hydrolase</keyword>
<comment type="cofactor">
    <cofactor evidence="12">
        <name>Zn(2+)</name>
        <dbReference type="ChEBI" id="CHEBI:29105"/>
    </cofactor>
    <text evidence="12">Binds 1 zinc ion per subunit.</text>
</comment>
<comment type="caution">
    <text evidence="14">The sequence shown here is derived from an EMBL/GenBank/DDBJ whole genome shotgun (WGS) entry which is preliminary data.</text>
</comment>
<dbReference type="EMBL" id="DTHG01000006">
    <property type="protein sequence ID" value="HGW91010.1"/>
    <property type="molecule type" value="Genomic_DNA"/>
</dbReference>
<evidence type="ECO:0000256" key="10">
    <source>
        <dbReference type="ARBA" id="ARBA00023049"/>
    </source>
</evidence>
<evidence type="ECO:0000256" key="1">
    <source>
        <dbReference type="ARBA" id="ARBA00004651"/>
    </source>
</evidence>